<reference evidence="1 2" key="1">
    <citation type="submission" date="2019-06" db="EMBL/GenBank/DDBJ databases">
        <title>Sequencing the genomes of 1000 actinobacteria strains.</title>
        <authorList>
            <person name="Klenk H.-P."/>
        </authorList>
    </citation>
    <scope>NUCLEOTIDE SEQUENCE [LARGE SCALE GENOMIC DNA]</scope>
    <source>
        <strain evidence="1 2">DSM 45511</strain>
    </source>
</reference>
<dbReference type="Proteomes" id="UP000319818">
    <property type="component" value="Unassembled WGS sequence"/>
</dbReference>
<dbReference type="AlphaFoldDB" id="A0A543FVR1"/>
<protein>
    <submittedName>
        <fullName evidence="1">Uncharacterized protein DUF3515</fullName>
    </submittedName>
</protein>
<evidence type="ECO:0000313" key="2">
    <source>
        <dbReference type="Proteomes" id="UP000319818"/>
    </source>
</evidence>
<organism evidence="1 2">
    <name type="scientific">Pseudonocardia cypriaca</name>
    <dbReference type="NCBI Taxonomy" id="882449"/>
    <lineage>
        <taxon>Bacteria</taxon>
        <taxon>Bacillati</taxon>
        <taxon>Actinomycetota</taxon>
        <taxon>Actinomycetes</taxon>
        <taxon>Pseudonocardiales</taxon>
        <taxon>Pseudonocardiaceae</taxon>
        <taxon>Pseudonocardia</taxon>
    </lineage>
</organism>
<evidence type="ECO:0000313" key="1">
    <source>
        <dbReference type="EMBL" id="TQM37916.1"/>
    </source>
</evidence>
<dbReference type="RefSeq" id="WP_170225824.1">
    <property type="nucleotide sequence ID" value="NZ_VFPH01000002.1"/>
</dbReference>
<name>A0A543FVR1_9PSEU</name>
<comment type="caution">
    <text evidence="1">The sequence shown here is derived from an EMBL/GenBank/DDBJ whole genome shotgun (WGS) entry which is preliminary data.</text>
</comment>
<keyword evidence="2" id="KW-1185">Reference proteome</keyword>
<gene>
    <name evidence="1" type="ORF">FB388_5135</name>
</gene>
<accession>A0A543FVR1</accession>
<dbReference type="InterPro" id="IPR021903">
    <property type="entry name" value="DUF3515"/>
</dbReference>
<dbReference type="EMBL" id="VFPH01000002">
    <property type="protein sequence ID" value="TQM37916.1"/>
    <property type="molecule type" value="Genomic_DNA"/>
</dbReference>
<sequence length="185" mass="18779">MGTRLSPPVAIAIALPLLLAITVAAIAITARVRGVGDPPPPDTGPLAVAPVDSPGATGPECTAVLAALPAELDGADGPMPPRPIVDAASLPGVRAWAAAPRPVVFRCGLPRPAELTPTSALLEVNGVRWLQLADGLPQPVQVSYIAVDRPVYLAITTPVDAGSAPLQQLSDVVRETLPATAVAVR</sequence>
<proteinExistence type="predicted"/>
<dbReference type="Pfam" id="PF12028">
    <property type="entry name" value="DUF3515"/>
    <property type="match status" value="1"/>
</dbReference>